<dbReference type="PANTHER" id="PTHR43133:SF63">
    <property type="entry name" value="RNA POLYMERASE SIGMA FACTOR FECI-RELATED"/>
    <property type="match status" value="1"/>
</dbReference>
<dbReference type="AlphaFoldDB" id="A0A508AQ88"/>
<dbReference type="CDD" id="cd06171">
    <property type="entry name" value="Sigma70_r4"/>
    <property type="match status" value="1"/>
</dbReference>
<organism evidence="7 8">
    <name type="scientific">Marilutibacter aestuarii</name>
    <dbReference type="NCBI Taxonomy" id="1706195"/>
    <lineage>
        <taxon>Bacteria</taxon>
        <taxon>Pseudomonadati</taxon>
        <taxon>Pseudomonadota</taxon>
        <taxon>Gammaproteobacteria</taxon>
        <taxon>Lysobacterales</taxon>
        <taxon>Lysobacteraceae</taxon>
        <taxon>Marilutibacter</taxon>
    </lineage>
</organism>
<evidence type="ECO:0000256" key="1">
    <source>
        <dbReference type="ARBA" id="ARBA00010641"/>
    </source>
</evidence>
<dbReference type="EMBL" id="VICE01000017">
    <property type="protein sequence ID" value="TQD51103.1"/>
    <property type="molecule type" value="Genomic_DNA"/>
</dbReference>
<dbReference type="Gene3D" id="1.10.10.10">
    <property type="entry name" value="Winged helix-like DNA-binding domain superfamily/Winged helix DNA-binding domain"/>
    <property type="match status" value="1"/>
</dbReference>
<proteinExistence type="inferred from homology"/>
<evidence type="ECO:0000256" key="4">
    <source>
        <dbReference type="ARBA" id="ARBA00023163"/>
    </source>
</evidence>
<dbReference type="Proteomes" id="UP000318212">
    <property type="component" value="Unassembled WGS sequence"/>
</dbReference>
<keyword evidence="3" id="KW-0731">Sigma factor</keyword>
<dbReference type="NCBIfam" id="TIGR02937">
    <property type="entry name" value="sigma70-ECF"/>
    <property type="match status" value="1"/>
</dbReference>
<name>A0A508AQ88_9GAMM</name>
<dbReference type="SUPFAM" id="SSF88946">
    <property type="entry name" value="Sigma2 domain of RNA polymerase sigma factors"/>
    <property type="match status" value="1"/>
</dbReference>
<dbReference type="GO" id="GO:0003677">
    <property type="term" value="F:DNA binding"/>
    <property type="evidence" value="ECO:0007669"/>
    <property type="project" value="InterPro"/>
</dbReference>
<sequence>MVGERDDSSRGRGAGTRCVVVGVQCGSRRCGPFPPGRPVVRAPPRWTGGRRPWRRAILRGPGAGKAFPGGGTTHDPLRQGLQRAVDRAGRGAIGLSDRPVGQDGAGTPGPGRESDGFDAFVRDQRKVLVGYLCRRLPEEDAKDVAQEALVRLMRYRGLPDDQLRRLMYRIATNALLDRGRRMATSVDAQAQVSLSEQHDWLPSGEPSHEQRVDTQQQLARMRELILLLPDRCREVYLLNRMEGMSYTQIAERCGISVKAVEKHVSRALKGLREGMLPDEAALSQGGNR</sequence>
<evidence type="ECO:0000259" key="6">
    <source>
        <dbReference type="Pfam" id="PF08281"/>
    </source>
</evidence>
<dbReference type="InterPro" id="IPR039425">
    <property type="entry name" value="RNA_pol_sigma-70-like"/>
</dbReference>
<comment type="caution">
    <text evidence="7">The sequence shown here is derived from an EMBL/GenBank/DDBJ whole genome shotgun (WGS) entry which is preliminary data.</text>
</comment>
<evidence type="ECO:0000313" key="8">
    <source>
        <dbReference type="Proteomes" id="UP000318212"/>
    </source>
</evidence>
<keyword evidence="8" id="KW-1185">Reference proteome</keyword>
<accession>A0A508AQ88</accession>
<dbReference type="InterPro" id="IPR036388">
    <property type="entry name" value="WH-like_DNA-bd_sf"/>
</dbReference>
<dbReference type="OrthoDB" id="9797134at2"/>
<evidence type="ECO:0000256" key="2">
    <source>
        <dbReference type="ARBA" id="ARBA00023015"/>
    </source>
</evidence>
<comment type="similarity">
    <text evidence="1">Belongs to the sigma-70 factor family. ECF subfamily.</text>
</comment>
<evidence type="ECO:0000313" key="7">
    <source>
        <dbReference type="EMBL" id="TQD51103.1"/>
    </source>
</evidence>
<keyword evidence="4" id="KW-0804">Transcription</keyword>
<evidence type="ECO:0000256" key="5">
    <source>
        <dbReference type="SAM" id="MobiDB-lite"/>
    </source>
</evidence>
<keyword evidence="2" id="KW-0805">Transcription regulation</keyword>
<dbReference type="InterPro" id="IPR014284">
    <property type="entry name" value="RNA_pol_sigma-70_dom"/>
</dbReference>
<feature type="domain" description="RNA polymerase sigma factor 70 region 4 type 2" evidence="6">
    <location>
        <begin position="220"/>
        <end position="269"/>
    </location>
</feature>
<dbReference type="InterPro" id="IPR013324">
    <property type="entry name" value="RNA_pol_sigma_r3/r4-like"/>
</dbReference>
<dbReference type="Pfam" id="PF08281">
    <property type="entry name" value="Sigma70_r4_2"/>
    <property type="match status" value="1"/>
</dbReference>
<dbReference type="InterPro" id="IPR013249">
    <property type="entry name" value="RNA_pol_sigma70_r4_t2"/>
</dbReference>
<dbReference type="GO" id="GO:0006352">
    <property type="term" value="P:DNA-templated transcription initiation"/>
    <property type="evidence" value="ECO:0007669"/>
    <property type="project" value="InterPro"/>
</dbReference>
<protein>
    <submittedName>
        <fullName evidence="7">Sigma-70 family RNA polymerase sigma factor</fullName>
    </submittedName>
</protein>
<reference evidence="7 8" key="1">
    <citation type="submission" date="2019-06" db="EMBL/GenBank/DDBJ databases">
        <title>Lysobacter alkalisoli sp. nov. isolated from saline soil.</title>
        <authorList>
            <person name="Sun J.-Q."/>
            <person name="Xu L."/>
        </authorList>
    </citation>
    <scope>NUCLEOTIDE SEQUENCE [LARGE SCALE GENOMIC DNA]</scope>
    <source>
        <strain evidence="7 8">JCM 31130</strain>
    </source>
</reference>
<dbReference type="InterPro" id="IPR013325">
    <property type="entry name" value="RNA_pol_sigma_r2"/>
</dbReference>
<evidence type="ECO:0000256" key="3">
    <source>
        <dbReference type="ARBA" id="ARBA00023082"/>
    </source>
</evidence>
<dbReference type="SUPFAM" id="SSF88659">
    <property type="entry name" value="Sigma3 and sigma4 domains of RNA polymerase sigma factors"/>
    <property type="match status" value="1"/>
</dbReference>
<gene>
    <name evidence="7" type="ORF">FKV25_02250</name>
</gene>
<feature type="region of interest" description="Disordered" evidence="5">
    <location>
        <begin position="91"/>
        <end position="117"/>
    </location>
</feature>
<dbReference type="GO" id="GO:0016987">
    <property type="term" value="F:sigma factor activity"/>
    <property type="evidence" value="ECO:0007669"/>
    <property type="project" value="UniProtKB-KW"/>
</dbReference>
<dbReference type="Gene3D" id="1.10.1740.10">
    <property type="match status" value="1"/>
</dbReference>
<dbReference type="PANTHER" id="PTHR43133">
    <property type="entry name" value="RNA POLYMERASE ECF-TYPE SIGMA FACTO"/>
    <property type="match status" value="1"/>
</dbReference>